<dbReference type="PRINTS" id="PR00412">
    <property type="entry name" value="EPOXHYDRLASE"/>
</dbReference>
<name>A0A7W4DEG3_9GAMM</name>
<evidence type="ECO:0000313" key="3">
    <source>
        <dbReference type="EMBL" id="MBB1521053.1"/>
    </source>
</evidence>
<dbReference type="InterPro" id="IPR000073">
    <property type="entry name" value="AB_hydrolase_1"/>
</dbReference>
<dbReference type="Gene3D" id="3.40.50.1820">
    <property type="entry name" value="alpha/beta hydrolase"/>
    <property type="match status" value="1"/>
</dbReference>
<dbReference type="Pfam" id="PF00561">
    <property type="entry name" value="Abhydrolase_1"/>
    <property type="match status" value="1"/>
</dbReference>
<dbReference type="RefSeq" id="WP_182834982.1">
    <property type="nucleotide sequence ID" value="NZ_JACJFN010000004.1"/>
</dbReference>
<accession>A0A7W4DEG3</accession>
<dbReference type="PANTHER" id="PTHR42977">
    <property type="entry name" value="HYDROLASE-RELATED"/>
    <property type="match status" value="1"/>
</dbReference>
<dbReference type="InterPro" id="IPR051340">
    <property type="entry name" value="Haloalkane_dehalogenase"/>
</dbReference>
<dbReference type="Proteomes" id="UP000581189">
    <property type="component" value="Unassembled WGS sequence"/>
</dbReference>
<evidence type="ECO:0000313" key="4">
    <source>
        <dbReference type="Proteomes" id="UP000581189"/>
    </source>
</evidence>
<dbReference type="InterPro" id="IPR029058">
    <property type="entry name" value="AB_hydrolase_fold"/>
</dbReference>
<evidence type="ECO:0000256" key="1">
    <source>
        <dbReference type="ARBA" id="ARBA00022801"/>
    </source>
</evidence>
<dbReference type="GO" id="GO:0004301">
    <property type="term" value="F:epoxide hydrolase activity"/>
    <property type="evidence" value="ECO:0007669"/>
    <property type="project" value="TreeGrafter"/>
</dbReference>
<feature type="domain" description="AB hydrolase-1" evidence="2">
    <location>
        <begin position="35"/>
        <end position="279"/>
    </location>
</feature>
<organism evidence="3 4">
    <name type="scientific">Aquipseudomonas guryensis</name>
    <dbReference type="NCBI Taxonomy" id="2759165"/>
    <lineage>
        <taxon>Bacteria</taxon>
        <taxon>Pseudomonadati</taxon>
        <taxon>Pseudomonadota</taxon>
        <taxon>Gammaproteobacteria</taxon>
        <taxon>Pseudomonadales</taxon>
        <taxon>Pseudomonadaceae</taxon>
        <taxon>Aquipseudomonas</taxon>
    </lineage>
</organism>
<evidence type="ECO:0000259" key="2">
    <source>
        <dbReference type="Pfam" id="PF00561"/>
    </source>
</evidence>
<dbReference type="PANTHER" id="PTHR42977:SF3">
    <property type="entry name" value="AB HYDROLASE-1 DOMAIN-CONTAINING PROTEIN"/>
    <property type="match status" value="1"/>
</dbReference>
<sequence>MNQASALPPTVVRHRYAEVDGVHIFYREAGQPELPTLLLLHGFPSSSHQFRHLLPLLAEHFHVVAPDFPGFGFTQVPAERGYVYSFEQIAGTLAAFTCALGLQRYALYLFDYGAPVGLRLALLQPQRITGLVSQNGNAYEEGLSEAWAPVRAYWSDPSPANRQAIRDGLLSADATRWQYLAGVPDPELIAPEAIMLDSSLLERPGNKDIQLDLILDYANNIDQYPAFQAWLRQGSFPVLVIWGRNDPFFLPSGAEAFARDVPHAVVELLETGHFALETHCQPIAARIRAVLGQSASARGQ</sequence>
<gene>
    <name evidence="3" type="ORF">H3H45_17560</name>
</gene>
<reference evidence="3 4" key="1">
    <citation type="submission" date="2020-08" db="EMBL/GenBank/DDBJ databases">
        <authorList>
            <person name="Kim C.M."/>
        </authorList>
    </citation>
    <scope>NUCLEOTIDE SEQUENCE [LARGE SCALE GENOMIC DNA]</scope>
    <source>
        <strain evidence="3 4">SR9</strain>
    </source>
</reference>
<keyword evidence="4" id="KW-1185">Reference proteome</keyword>
<dbReference type="SUPFAM" id="SSF53474">
    <property type="entry name" value="alpha/beta-Hydrolases"/>
    <property type="match status" value="1"/>
</dbReference>
<protein>
    <submittedName>
        <fullName evidence="3">Alpha/beta hydrolase</fullName>
    </submittedName>
</protein>
<dbReference type="PRINTS" id="PR00111">
    <property type="entry name" value="ABHYDROLASE"/>
</dbReference>
<comment type="caution">
    <text evidence="3">The sequence shown here is derived from an EMBL/GenBank/DDBJ whole genome shotgun (WGS) entry which is preliminary data.</text>
</comment>
<proteinExistence type="predicted"/>
<dbReference type="InterPro" id="IPR000639">
    <property type="entry name" value="Epox_hydrolase-like"/>
</dbReference>
<keyword evidence="1 3" id="KW-0378">Hydrolase</keyword>
<dbReference type="EMBL" id="JACJFN010000004">
    <property type="protein sequence ID" value="MBB1521053.1"/>
    <property type="molecule type" value="Genomic_DNA"/>
</dbReference>
<dbReference type="AlphaFoldDB" id="A0A7W4DEG3"/>